<evidence type="ECO:0000313" key="2">
    <source>
        <dbReference type="EMBL" id="SEG95002.1"/>
    </source>
</evidence>
<accession>A0A1H6EB88</accession>
<evidence type="ECO:0000313" key="3">
    <source>
        <dbReference type="Proteomes" id="UP000236723"/>
    </source>
</evidence>
<dbReference type="AlphaFoldDB" id="A0A1H6EB88"/>
<reference evidence="3" key="1">
    <citation type="submission" date="2016-10" db="EMBL/GenBank/DDBJ databases">
        <authorList>
            <person name="Varghese N."/>
            <person name="Submissions S."/>
        </authorList>
    </citation>
    <scope>NUCLEOTIDE SEQUENCE [LARGE SCALE GENOMIC DNA]</scope>
    <source>
        <strain evidence="3">DSM 43163</strain>
    </source>
</reference>
<dbReference type="Proteomes" id="UP000236723">
    <property type="component" value="Unassembled WGS sequence"/>
</dbReference>
<feature type="chain" id="PRO_5039032997" evidence="1">
    <location>
        <begin position="37"/>
        <end position="76"/>
    </location>
</feature>
<keyword evidence="1" id="KW-0732">Signal</keyword>
<dbReference type="Gene3D" id="2.60.40.290">
    <property type="match status" value="1"/>
</dbReference>
<dbReference type="GO" id="GO:0004553">
    <property type="term" value="F:hydrolase activity, hydrolyzing O-glycosyl compounds"/>
    <property type="evidence" value="ECO:0007669"/>
    <property type="project" value="InterPro"/>
</dbReference>
<name>A0A1H6EB88_9ACTN</name>
<organism evidence="2 3">
    <name type="scientific">Thermomonospora echinospora</name>
    <dbReference type="NCBI Taxonomy" id="1992"/>
    <lineage>
        <taxon>Bacteria</taxon>
        <taxon>Bacillati</taxon>
        <taxon>Actinomycetota</taxon>
        <taxon>Actinomycetes</taxon>
        <taxon>Streptosporangiales</taxon>
        <taxon>Thermomonosporaceae</taxon>
        <taxon>Thermomonospora</taxon>
    </lineage>
</organism>
<dbReference type="GO" id="GO:0030247">
    <property type="term" value="F:polysaccharide binding"/>
    <property type="evidence" value="ECO:0007669"/>
    <property type="project" value="InterPro"/>
</dbReference>
<protein>
    <submittedName>
        <fullName evidence="2">Cellulose 1,4-beta-cellobiosidase</fullName>
    </submittedName>
</protein>
<gene>
    <name evidence="2" type="ORF">SAMN04489712_1583</name>
</gene>
<dbReference type="InterPro" id="IPR012291">
    <property type="entry name" value="CBM2_carb-bd_dom_sf"/>
</dbReference>
<dbReference type="EMBL" id="FNVO01000058">
    <property type="protein sequence ID" value="SEG95002.1"/>
    <property type="molecule type" value="Genomic_DNA"/>
</dbReference>
<feature type="non-terminal residue" evidence="2">
    <location>
        <position position="76"/>
    </location>
</feature>
<proteinExistence type="predicted"/>
<evidence type="ECO:0000256" key="1">
    <source>
        <dbReference type="SAM" id="SignalP"/>
    </source>
</evidence>
<feature type="signal peptide" evidence="1">
    <location>
        <begin position="1"/>
        <end position="36"/>
    </location>
</feature>
<sequence>MRSVPPPGTRGAPPGRRRGLAAGAAALLMASGLVTVAGTHQASAAVACKVVYKKNDWGTGFTTSIDITNTGDALTG</sequence>
<keyword evidence="3" id="KW-1185">Reference proteome</keyword>